<dbReference type="InterPro" id="IPR009444">
    <property type="entry name" value="Conjugal_tfr_TraD_a-type"/>
</dbReference>
<reference evidence="2" key="2">
    <citation type="journal article" date="2011" name="J. Biotechnol.">
        <title>The complete genome sequence of the dominant Sinorhizobium meliloti field isolate SM11 extends the S. meliloti pan-genome.</title>
        <authorList>
            <person name="Schneiker-Bekel S."/>
            <person name="Wibberg D."/>
            <person name="Bekel T."/>
            <person name="Blom J."/>
            <person name="Linke B."/>
            <person name="Neuweger H."/>
            <person name="Stiens M."/>
            <person name="Vorholter F.J."/>
            <person name="Weidner S."/>
            <person name="Goesmann A."/>
            <person name="Puhler A."/>
            <person name="Schluter A."/>
        </authorList>
    </citation>
    <scope>NUCLEOTIDE SEQUENCE [LARGE SCALE GENOMIC DNA]</scope>
    <source>
        <strain evidence="2">SM11</strain>
        <plasmid evidence="2">pSmeSM11b</plasmid>
    </source>
</reference>
<organism evidence="1 2">
    <name type="scientific">Sinorhizobium meliloti (strain SM11)</name>
    <dbReference type="NCBI Taxonomy" id="707241"/>
    <lineage>
        <taxon>Bacteria</taxon>
        <taxon>Pseudomonadati</taxon>
        <taxon>Pseudomonadota</taxon>
        <taxon>Alphaproteobacteria</taxon>
        <taxon>Hyphomicrobiales</taxon>
        <taxon>Rhizobiaceae</taxon>
        <taxon>Sinorhizobium/Ensifer group</taxon>
        <taxon>Sinorhizobium</taxon>
    </lineage>
</organism>
<reference evidence="1 2" key="1">
    <citation type="journal article" date="2007" name="FEMS Microbiol. Lett.">
        <title>Sequence analysis of the 181-kb accessory plasmid pSmeSM11b, isolated from a dominant Sinorhizobium meliloti strain identified during a long-term field release experiment.</title>
        <authorList>
            <person name="Stiens M."/>
            <person name="Schneiker S."/>
            <person name="Puhler A."/>
            <person name="Schluter A."/>
        </authorList>
    </citation>
    <scope>NUCLEOTIDE SEQUENCE [LARGE SCALE GENOMIC DNA]</scope>
    <source>
        <strain evidence="1 2">SM11</strain>
        <plasmid evidence="2">pSmeSM11b</plasmid>
    </source>
</reference>
<dbReference type="Proteomes" id="UP000009045">
    <property type="component" value="Plasmid pSmeSM11b"/>
</dbReference>
<geneLocation type="plasmid" evidence="1 2">
    <name>pSmeSM11b</name>
</geneLocation>
<protein>
    <submittedName>
        <fullName evidence="1">Probable TraD</fullName>
    </submittedName>
</protein>
<keyword evidence="1" id="KW-0614">Plasmid</keyword>
<evidence type="ECO:0000313" key="1">
    <source>
        <dbReference type="EMBL" id="ABN47147.1"/>
    </source>
</evidence>
<dbReference type="Pfam" id="PF06412">
    <property type="entry name" value="TraD"/>
    <property type="match status" value="1"/>
</dbReference>
<name>A4KVP6_SINMM</name>
<dbReference type="EMBL" id="EF066650">
    <property type="protein sequence ID" value="ABN47147.1"/>
    <property type="molecule type" value="Genomic_DNA"/>
</dbReference>
<gene>
    <name evidence="1" type="primary">orf141</name>
</gene>
<proteinExistence type="predicted"/>
<evidence type="ECO:0000313" key="2">
    <source>
        <dbReference type="Proteomes" id="UP000009045"/>
    </source>
</evidence>
<dbReference type="AlphaFoldDB" id="A4KVP6"/>
<sequence>MPSGFATAAREARRPRRRRSALARLRANLLRLERMKRTSATEARKKDTREKIELGGLIVKAGLRFEKSALLLGLLIDGASRMKADGAERDRLLAIGAEAFGNDDQ</sequence>
<dbReference type="NCBIfam" id="NF010421">
    <property type="entry name" value="PRK13847.1"/>
    <property type="match status" value="1"/>
</dbReference>
<accession>A4KVP6</accession>